<evidence type="ECO:0000313" key="3">
    <source>
        <dbReference type="EMBL" id="CAK9254185.1"/>
    </source>
</evidence>
<protein>
    <recommendedName>
        <fullName evidence="2">DUF5681 domain-containing protein</fullName>
    </recommendedName>
</protein>
<dbReference type="EMBL" id="CAXAQS010000994">
    <property type="protein sequence ID" value="CAK9254185.1"/>
    <property type="molecule type" value="Genomic_DNA"/>
</dbReference>
<evidence type="ECO:0000256" key="1">
    <source>
        <dbReference type="SAM" id="MobiDB-lite"/>
    </source>
</evidence>
<evidence type="ECO:0000313" key="4">
    <source>
        <dbReference type="Proteomes" id="UP001497444"/>
    </source>
</evidence>
<accession>A0ABP0VL34</accession>
<organism evidence="3 4">
    <name type="scientific">Sphagnum jensenii</name>
    <dbReference type="NCBI Taxonomy" id="128206"/>
    <lineage>
        <taxon>Eukaryota</taxon>
        <taxon>Viridiplantae</taxon>
        <taxon>Streptophyta</taxon>
        <taxon>Embryophyta</taxon>
        <taxon>Bryophyta</taxon>
        <taxon>Sphagnophytina</taxon>
        <taxon>Sphagnopsida</taxon>
        <taxon>Sphagnales</taxon>
        <taxon>Sphagnaceae</taxon>
        <taxon>Sphagnum</taxon>
    </lineage>
</organism>
<keyword evidence="4" id="KW-1185">Reference proteome</keyword>
<dbReference type="Proteomes" id="UP001497444">
    <property type="component" value="Unassembled WGS sequence"/>
</dbReference>
<proteinExistence type="predicted"/>
<name>A0ABP0VL34_9BRYO</name>
<dbReference type="InterPro" id="IPR043736">
    <property type="entry name" value="DUF5681"/>
</dbReference>
<dbReference type="Pfam" id="PF18932">
    <property type="entry name" value="DUF5681"/>
    <property type="match status" value="1"/>
</dbReference>
<comment type="caution">
    <text evidence="3">The sequence shown here is derived from an EMBL/GenBank/DDBJ whole genome shotgun (WGS) entry which is preliminary data.</text>
</comment>
<feature type="domain" description="DUF5681" evidence="2">
    <location>
        <begin position="3"/>
        <end position="61"/>
    </location>
</feature>
<feature type="region of interest" description="Disordered" evidence="1">
    <location>
        <begin position="1"/>
        <end position="22"/>
    </location>
</feature>
<reference evidence="3" key="1">
    <citation type="submission" date="2024-02" db="EMBL/GenBank/DDBJ databases">
        <authorList>
            <consortium name="ELIXIR-Norway"/>
            <consortium name="Elixir Norway"/>
        </authorList>
    </citation>
    <scope>NUCLEOTIDE SEQUENCE</scope>
</reference>
<gene>
    <name evidence="3" type="ORF">CSSPJE1EN1_LOCUS29563</name>
</gene>
<evidence type="ECO:0000259" key="2">
    <source>
        <dbReference type="Pfam" id="PF18932"/>
    </source>
</evidence>
<sequence>MGFKPGQSGNPLGRAKKPIDPRSEIMQEICQENREDLKTIGKSIIDSALRGEVWAIKESAKLFFPTPGTFVSVTKEEKSEVKILAAHFVQSLTEDERRTFMQLYLKAQKSYNPMAMMEPKSG</sequence>